<name>A0AAN7UR67_9PEZI</name>
<evidence type="ECO:0000313" key="1">
    <source>
        <dbReference type="EMBL" id="KAK5630209.1"/>
    </source>
</evidence>
<proteinExistence type="predicted"/>
<dbReference type="AlphaFoldDB" id="A0AAN7UR67"/>
<reference evidence="1 2" key="1">
    <citation type="submission" date="2023-10" db="EMBL/GenBank/DDBJ databases">
        <title>Draft genome sequence of Xylaria bambusicola isolate GMP-LS, the root and basal stem rot pathogen of sugarcane in Indonesia.</title>
        <authorList>
            <person name="Selvaraj P."/>
            <person name="Muralishankar V."/>
            <person name="Muruganantham S."/>
            <person name="Sp S."/>
            <person name="Haryani S."/>
            <person name="Lau K.J.X."/>
            <person name="Naqvi N.I."/>
        </authorList>
    </citation>
    <scope>NUCLEOTIDE SEQUENCE [LARGE SCALE GENOMIC DNA]</scope>
    <source>
        <strain evidence="1">GMP-LS</strain>
    </source>
</reference>
<protein>
    <submittedName>
        <fullName evidence="1">Uncharacterized protein</fullName>
    </submittedName>
</protein>
<organism evidence="1 2">
    <name type="scientific">Xylaria bambusicola</name>
    <dbReference type="NCBI Taxonomy" id="326684"/>
    <lineage>
        <taxon>Eukaryota</taxon>
        <taxon>Fungi</taxon>
        <taxon>Dikarya</taxon>
        <taxon>Ascomycota</taxon>
        <taxon>Pezizomycotina</taxon>
        <taxon>Sordariomycetes</taxon>
        <taxon>Xylariomycetidae</taxon>
        <taxon>Xylariales</taxon>
        <taxon>Xylariaceae</taxon>
        <taxon>Xylaria</taxon>
    </lineage>
</organism>
<accession>A0AAN7UR67</accession>
<dbReference type="Proteomes" id="UP001305414">
    <property type="component" value="Unassembled WGS sequence"/>
</dbReference>
<dbReference type="EMBL" id="JAWHQM010000015">
    <property type="protein sequence ID" value="KAK5630209.1"/>
    <property type="molecule type" value="Genomic_DNA"/>
</dbReference>
<comment type="caution">
    <text evidence="1">The sequence shown here is derived from an EMBL/GenBank/DDBJ whole genome shotgun (WGS) entry which is preliminary data.</text>
</comment>
<gene>
    <name evidence="1" type="ORF">RRF57_005924</name>
</gene>
<keyword evidence="2" id="KW-1185">Reference proteome</keyword>
<sequence>MPFDEHHENHRTILSPRMLQKGIPDLILPNVGRISSHNAGEAKVLVVYHNLDRMKLLGFDSLWAEMLPSQK</sequence>
<evidence type="ECO:0000313" key="2">
    <source>
        <dbReference type="Proteomes" id="UP001305414"/>
    </source>
</evidence>